<dbReference type="EMBL" id="DXCX01000075">
    <property type="protein sequence ID" value="HIY73715.1"/>
    <property type="molecule type" value="Genomic_DNA"/>
</dbReference>
<protein>
    <submittedName>
        <fullName evidence="2">Uncharacterized protein</fullName>
    </submittedName>
</protein>
<evidence type="ECO:0000256" key="1">
    <source>
        <dbReference type="SAM" id="MobiDB-lite"/>
    </source>
</evidence>
<reference evidence="2" key="1">
    <citation type="journal article" date="2021" name="PeerJ">
        <title>Extensive microbial diversity within the chicken gut microbiome revealed by metagenomics and culture.</title>
        <authorList>
            <person name="Gilroy R."/>
            <person name="Ravi A."/>
            <person name="Getino M."/>
            <person name="Pursley I."/>
            <person name="Horton D.L."/>
            <person name="Alikhan N.F."/>
            <person name="Baker D."/>
            <person name="Gharbi K."/>
            <person name="Hall N."/>
            <person name="Watson M."/>
            <person name="Adriaenssens E.M."/>
            <person name="Foster-Nyarko E."/>
            <person name="Jarju S."/>
            <person name="Secka A."/>
            <person name="Antonio M."/>
            <person name="Oren A."/>
            <person name="Chaudhuri R.R."/>
            <person name="La Ragione R."/>
            <person name="Hildebrand F."/>
            <person name="Pallen M.J."/>
        </authorList>
    </citation>
    <scope>NUCLEOTIDE SEQUENCE</scope>
    <source>
        <strain evidence="2">CHK33-7979</strain>
    </source>
</reference>
<accession>A0A9D1Z4Y0</accession>
<evidence type="ECO:0000313" key="2">
    <source>
        <dbReference type="EMBL" id="HIY73715.1"/>
    </source>
</evidence>
<proteinExistence type="predicted"/>
<dbReference type="Proteomes" id="UP000886824">
    <property type="component" value="Unassembled WGS sequence"/>
</dbReference>
<gene>
    <name evidence="2" type="ORF">H9826_07060</name>
</gene>
<comment type="caution">
    <text evidence="2">The sequence shown here is derived from an EMBL/GenBank/DDBJ whole genome shotgun (WGS) entry which is preliminary data.</text>
</comment>
<evidence type="ECO:0000313" key="3">
    <source>
        <dbReference type="Proteomes" id="UP000886824"/>
    </source>
</evidence>
<organism evidence="2 3">
    <name type="scientific">Candidatus Intestinimonas merdavium</name>
    <dbReference type="NCBI Taxonomy" id="2838622"/>
    <lineage>
        <taxon>Bacteria</taxon>
        <taxon>Bacillati</taxon>
        <taxon>Bacillota</taxon>
        <taxon>Clostridia</taxon>
        <taxon>Eubacteriales</taxon>
        <taxon>Intestinimonas</taxon>
    </lineage>
</organism>
<sequence length="483" mass="53141">MEMANLMGVTNPAPVYDGNNNTHALPTAPKPNDTTIQNIPDPTRVGRADARTDQKNAGDALESQVLRYDSNLQFFLQALREAPDVQAELARAITWLKGLVVMPGLTQGVAEEMSQFLEMLHLDADGFKQFFLDQMAAGNRFSGPLLSILRQAYQSTPSQNVREGILSFLKRYSDFSSTGHIAGNLSRILRQLPEYMPKSWGGKLLELSAGLENSLQAGDRAGALKLLQGQIVPYLASYVERTHDLGTARGLIRLLMLNVARYENGSEGGLIAAFRQMSGYGDALSGLNQLDDDALMKLLRENSFTQAARADVFAEKLSSMASKALRGEFGAEAREAFQEIVRAILINESVFMPLRHSILPLEWGDRMMYSEFWVDPDAEEDRDQGGKPGGGGKIQFLFKLDIQGLGFLDMTLAAREGQVDLAVFGPDAVADHQDQIARDLKEILSDHGLDGRSVRVAKSQHPLAITEVFPDLFEGKRSVNVKI</sequence>
<feature type="compositionally biased region" description="Basic and acidic residues" evidence="1">
    <location>
        <begin position="44"/>
        <end position="56"/>
    </location>
</feature>
<name>A0A9D1Z4Y0_9FIRM</name>
<feature type="region of interest" description="Disordered" evidence="1">
    <location>
        <begin position="1"/>
        <end position="57"/>
    </location>
</feature>
<reference evidence="2" key="2">
    <citation type="submission" date="2021-04" db="EMBL/GenBank/DDBJ databases">
        <authorList>
            <person name="Gilroy R."/>
        </authorList>
    </citation>
    <scope>NUCLEOTIDE SEQUENCE</scope>
    <source>
        <strain evidence="2">CHK33-7979</strain>
    </source>
</reference>
<dbReference type="AlphaFoldDB" id="A0A9D1Z4Y0"/>